<protein>
    <submittedName>
        <fullName evidence="1">Uncharacterized protein</fullName>
    </submittedName>
</protein>
<keyword evidence="2" id="KW-1185">Reference proteome</keyword>
<dbReference type="AlphaFoldDB" id="A0A4Y2A8X0"/>
<accession>A0A4Y2A8X0</accession>
<name>A0A4Y2A8X0_ARAVE</name>
<comment type="caution">
    <text evidence="1">The sequence shown here is derived from an EMBL/GenBank/DDBJ whole genome shotgun (WGS) entry which is preliminary data.</text>
</comment>
<evidence type="ECO:0000313" key="1">
    <source>
        <dbReference type="EMBL" id="GBL76233.1"/>
    </source>
</evidence>
<gene>
    <name evidence="1" type="ORF">AVEN_234499_1</name>
</gene>
<reference evidence="1 2" key="1">
    <citation type="journal article" date="2019" name="Sci. Rep.">
        <title>Orb-weaving spider Araneus ventricosus genome elucidates the spidroin gene catalogue.</title>
        <authorList>
            <person name="Kono N."/>
            <person name="Nakamura H."/>
            <person name="Ohtoshi R."/>
            <person name="Moran D.A.P."/>
            <person name="Shinohara A."/>
            <person name="Yoshida Y."/>
            <person name="Fujiwara M."/>
            <person name="Mori M."/>
            <person name="Tomita M."/>
            <person name="Arakawa K."/>
        </authorList>
    </citation>
    <scope>NUCLEOTIDE SEQUENCE [LARGE SCALE GENOMIC DNA]</scope>
</reference>
<evidence type="ECO:0000313" key="2">
    <source>
        <dbReference type="Proteomes" id="UP000499080"/>
    </source>
</evidence>
<sequence>MVIIYCDIAGIPIVWMNRYSASLSKLHEAIQSKQLGMFGKGLILLQGSARINSIRQTRNLTQSFGSKIHTGNDVVYESLWPLVTIFQQRRFQVLGVKKPVSAAISKASQMSSIGFSSGDLTGHYIWKISLLSKNSSSRWTSCGRKL</sequence>
<dbReference type="Proteomes" id="UP000499080">
    <property type="component" value="Unassembled WGS sequence"/>
</dbReference>
<proteinExistence type="predicted"/>
<organism evidence="1 2">
    <name type="scientific">Araneus ventricosus</name>
    <name type="common">Orbweaver spider</name>
    <name type="synonym">Epeira ventricosa</name>
    <dbReference type="NCBI Taxonomy" id="182803"/>
    <lineage>
        <taxon>Eukaryota</taxon>
        <taxon>Metazoa</taxon>
        <taxon>Ecdysozoa</taxon>
        <taxon>Arthropoda</taxon>
        <taxon>Chelicerata</taxon>
        <taxon>Arachnida</taxon>
        <taxon>Araneae</taxon>
        <taxon>Araneomorphae</taxon>
        <taxon>Entelegynae</taxon>
        <taxon>Araneoidea</taxon>
        <taxon>Araneidae</taxon>
        <taxon>Araneus</taxon>
    </lineage>
</organism>
<dbReference type="EMBL" id="BGPR01000009">
    <property type="protein sequence ID" value="GBL76233.1"/>
    <property type="molecule type" value="Genomic_DNA"/>
</dbReference>